<keyword evidence="2" id="KW-1185">Reference proteome</keyword>
<evidence type="ECO:0000313" key="2">
    <source>
        <dbReference type="Proteomes" id="UP000009183"/>
    </source>
</evidence>
<dbReference type="PaxDb" id="29760-VIT_17s0000g09530.t01"/>
<evidence type="ECO:0000313" key="1">
    <source>
        <dbReference type="EMBL" id="CBI14923.3"/>
    </source>
</evidence>
<accession>D7SHG4</accession>
<dbReference type="InParanoid" id="D7SHG4"/>
<dbReference type="Proteomes" id="UP000009183">
    <property type="component" value="Chromosome 17"/>
</dbReference>
<dbReference type="EMBL" id="FN594950">
    <property type="protein sequence ID" value="CBI14923.3"/>
    <property type="molecule type" value="Genomic_DNA"/>
</dbReference>
<gene>
    <name evidence="1" type="ordered locus">VIT_17s0000g09530</name>
</gene>
<dbReference type="AlphaFoldDB" id="D7SHG4"/>
<organism evidence="1 2">
    <name type="scientific">Vitis vinifera</name>
    <name type="common">Grape</name>
    <dbReference type="NCBI Taxonomy" id="29760"/>
    <lineage>
        <taxon>Eukaryota</taxon>
        <taxon>Viridiplantae</taxon>
        <taxon>Streptophyta</taxon>
        <taxon>Embryophyta</taxon>
        <taxon>Tracheophyta</taxon>
        <taxon>Spermatophyta</taxon>
        <taxon>Magnoliopsida</taxon>
        <taxon>eudicotyledons</taxon>
        <taxon>Gunneridae</taxon>
        <taxon>Pentapetalae</taxon>
        <taxon>rosids</taxon>
        <taxon>Vitales</taxon>
        <taxon>Vitaceae</taxon>
        <taxon>Viteae</taxon>
        <taxon>Vitis</taxon>
    </lineage>
</organism>
<sequence>MIIDTQKVQDINSLSRLEYSKRFMGSYGCLIYIIFNV</sequence>
<proteinExistence type="predicted"/>
<reference evidence="2" key="1">
    <citation type="journal article" date="2007" name="Nature">
        <title>The grapevine genome sequence suggests ancestral hexaploidization in major angiosperm phyla.</title>
        <authorList>
            <consortium name="The French-Italian Public Consortium for Grapevine Genome Characterization."/>
            <person name="Jaillon O."/>
            <person name="Aury J.-M."/>
            <person name="Noel B."/>
            <person name="Policriti A."/>
            <person name="Clepet C."/>
            <person name="Casagrande A."/>
            <person name="Choisne N."/>
            <person name="Aubourg S."/>
            <person name="Vitulo N."/>
            <person name="Jubin C."/>
            <person name="Vezzi A."/>
            <person name="Legeai F."/>
            <person name="Hugueney P."/>
            <person name="Dasilva C."/>
            <person name="Horner D."/>
            <person name="Mica E."/>
            <person name="Jublot D."/>
            <person name="Poulain J."/>
            <person name="Bruyere C."/>
            <person name="Billault A."/>
            <person name="Segurens B."/>
            <person name="Gouyvenoux M."/>
            <person name="Ugarte E."/>
            <person name="Cattonaro F."/>
            <person name="Anthouard V."/>
            <person name="Vico V."/>
            <person name="Del Fabbro C."/>
            <person name="Alaux M."/>
            <person name="Di Gaspero G."/>
            <person name="Dumas V."/>
            <person name="Felice N."/>
            <person name="Paillard S."/>
            <person name="Juman I."/>
            <person name="Moroldo M."/>
            <person name="Scalabrin S."/>
            <person name="Canaguier A."/>
            <person name="Le Clainche I."/>
            <person name="Malacrida G."/>
            <person name="Durand E."/>
            <person name="Pesole G."/>
            <person name="Laucou V."/>
            <person name="Chatelet P."/>
            <person name="Merdinoglu D."/>
            <person name="Delledonne M."/>
            <person name="Pezzotti M."/>
            <person name="Lecharny A."/>
            <person name="Scarpelli C."/>
            <person name="Artiguenave F."/>
            <person name="Pe M.E."/>
            <person name="Valle G."/>
            <person name="Morgante M."/>
            <person name="Caboche M."/>
            <person name="Adam-Blondon A.-F."/>
            <person name="Weissenbach J."/>
            <person name="Quetier F."/>
            <person name="Wincker P."/>
        </authorList>
    </citation>
    <scope>NUCLEOTIDE SEQUENCE [LARGE SCALE GENOMIC DNA]</scope>
    <source>
        <strain evidence="2">cv. Pinot noir / PN40024</strain>
    </source>
</reference>
<protein>
    <submittedName>
        <fullName evidence="1">Uncharacterized protein</fullName>
    </submittedName>
</protein>
<dbReference type="HOGENOM" id="CLU_3352108_0_0_1"/>
<name>D7SHG4_VITVI</name>